<proteinExistence type="inferred from homology"/>
<sequence length="230" mass="26506">MGDNNSNSSDVSGSSLPSGFEYWRKNLCFMTNMGMTETERDEFAVFKEWRDKTKSCIKCEEWRDWVLDYSPTVTFMQDQITKIGGNINKTNIMCDICDESKGGGFNPQLGILLCANRLGSKFQLEDTLAHEMVHAYDHCKFDVDWFDLRHHACSEIRASSLSGECRFTRELRRGAFDNFMKGHQECVKRRATMSVMANPKCKGQEQARSVVDQVFQSCFSDTRPFDEIFR</sequence>
<keyword evidence="7 8" id="KW-0482">Metalloprotease</keyword>
<dbReference type="GO" id="GO:0004222">
    <property type="term" value="F:metalloendopeptidase activity"/>
    <property type="evidence" value="ECO:0007669"/>
    <property type="project" value="InterPro"/>
</dbReference>
<evidence type="ECO:0000256" key="6">
    <source>
        <dbReference type="ARBA" id="ARBA00022801"/>
    </source>
</evidence>
<dbReference type="EMBL" id="KV454410">
    <property type="protein sequence ID" value="ODQ65264.1"/>
    <property type="molecule type" value="Genomic_DNA"/>
</dbReference>
<evidence type="ECO:0000256" key="4">
    <source>
        <dbReference type="ARBA" id="ARBA00022670"/>
    </source>
</evidence>
<keyword evidence="4 8" id="KW-0645">Protease</keyword>
<dbReference type="Pfam" id="PF09768">
    <property type="entry name" value="Peptidase_M76"/>
    <property type="match status" value="1"/>
</dbReference>
<protein>
    <recommendedName>
        <fullName evidence="3 8">Mitochondrial inner membrane protease ATP23</fullName>
        <ecNumber evidence="8">3.4.24.-</ecNumber>
    </recommendedName>
</protein>
<keyword evidence="5 8" id="KW-0479">Metal-binding</keyword>
<reference evidence="9 10" key="1">
    <citation type="journal article" date="2016" name="Proc. Natl. Acad. Sci. U.S.A.">
        <title>Comparative genomics of biotechnologically important yeasts.</title>
        <authorList>
            <person name="Riley R."/>
            <person name="Haridas S."/>
            <person name="Wolfe K.H."/>
            <person name="Lopes M.R."/>
            <person name="Hittinger C.T."/>
            <person name="Goeker M."/>
            <person name="Salamov A.A."/>
            <person name="Wisecaver J.H."/>
            <person name="Long T.M."/>
            <person name="Calvey C.H."/>
            <person name="Aerts A.L."/>
            <person name="Barry K.W."/>
            <person name="Choi C."/>
            <person name="Clum A."/>
            <person name="Coughlan A.Y."/>
            <person name="Deshpande S."/>
            <person name="Douglass A.P."/>
            <person name="Hanson S.J."/>
            <person name="Klenk H.-P."/>
            <person name="LaButti K.M."/>
            <person name="Lapidus A."/>
            <person name="Lindquist E.A."/>
            <person name="Lipzen A.M."/>
            <person name="Meier-Kolthoff J.P."/>
            <person name="Ohm R.A."/>
            <person name="Otillar R.P."/>
            <person name="Pangilinan J.L."/>
            <person name="Peng Y."/>
            <person name="Rokas A."/>
            <person name="Rosa C.A."/>
            <person name="Scheuner C."/>
            <person name="Sibirny A.A."/>
            <person name="Slot J.C."/>
            <person name="Stielow J.B."/>
            <person name="Sun H."/>
            <person name="Kurtzman C.P."/>
            <person name="Blackwell M."/>
            <person name="Grigoriev I.V."/>
            <person name="Jeffries T.W."/>
        </authorList>
    </citation>
    <scope>NUCLEOTIDE SEQUENCE [LARGE SCALE GENOMIC DNA]</scope>
    <source>
        <strain evidence="9 10">DSM 6958</strain>
    </source>
</reference>
<evidence type="ECO:0000256" key="3">
    <source>
        <dbReference type="ARBA" id="ARBA00014615"/>
    </source>
</evidence>
<name>A0A1E3PJ86_9ASCO</name>
<organism evidence="9 10">
    <name type="scientific">Nadsonia fulvescens var. elongata DSM 6958</name>
    <dbReference type="NCBI Taxonomy" id="857566"/>
    <lineage>
        <taxon>Eukaryota</taxon>
        <taxon>Fungi</taxon>
        <taxon>Dikarya</taxon>
        <taxon>Ascomycota</taxon>
        <taxon>Saccharomycotina</taxon>
        <taxon>Dipodascomycetes</taxon>
        <taxon>Dipodascales</taxon>
        <taxon>Dipodascales incertae sedis</taxon>
        <taxon>Nadsonia</taxon>
    </lineage>
</organism>
<evidence type="ECO:0000256" key="8">
    <source>
        <dbReference type="RuleBase" id="RU364057"/>
    </source>
</evidence>
<dbReference type="GO" id="GO:0046872">
    <property type="term" value="F:metal ion binding"/>
    <property type="evidence" value="ECO:0007669"/>
    <property type="project" value="UniProtKB-KW"/>
</dbReference>
<evidence type="ECO:0000256" key="2">
    <source>
        <dbReference type="ARBA" id="ARBA00009915"/>
    </source>
</evidence>
<comment type="subcellular location">
    <subcellularLocation>
        <location evidence="1 8">Mitochondrion inner membrane</location>
        <topology evidence="1 8">Peripheral membrane protein</topology>
        <orientation evidence="1 8">Intermembrane side</orientation>
    </subcellularLocation>
</comment>
<keyword evidence="6 8" id="KW-0378">Hydrolase</keyword>
<dbReference type="STRING" id="857566.A0A1E3PJ86"/>
<comment type="function">
    <text evidence="8">Has a dual role in the assembly of mitochondrial ATPase.</text>
</comment>
<evidence type="ECO:0000256" key="5">
    <source>
        <dbReference type="ARBA" id="ARBA00022723"/>
    </source>
</evidence>
<dbReference type="GO" id="GO:0034982">
    <property type="term" value="P:mitochondrial protein processing"/>
    <property type="evidence" value="ECO:0007669"/>
    <property type="project" value="TreeGrafter"/>
</dbReference>
<gene>
    <name evidence="9" type="ORF">NADFUDRAFT_25152</name>
</gene>
<keyword evidence="8" id="KW-0999">Mitochondrion inner membrane</keyword>
<dbReference type="GO" id="GO:0005743">
    <property type="term" value="C:mitochondrial inner membrane"/>
    <property type="evidence" value="ECO:0007669"/>
    <property type="project" value="UniProtKB-SubCell"/>
</dbReference>
<dbReference type="GO" id="GO:0033615">
    <property type="term" value="P:mitochondrial proton-transporting ATP synthase complex assembly"/>
    <property type="evidence" value="ECO:0007669"/>
    <property type="project" value="TreeGrafter"/>
</dbReference>
<dbReference type="AlphaFoldDB" id="A0A1E3PJ86"/>
<dbReference type="Proteomes" id="UP000095009">
    <property type="component" value="Unassembled WGS sequence"/>
</dbReference>
<dbReference type="PANTHER" id="PTHR21711">
    <property type="entry name" value="MITOCHONDRIAL INNER MEMBRANE PROTEASE"/>
    <property type="match status" value="1"/>
</dbReference>
<dbReference type="PANTHER" id="PTHR21711:SF0">
    <property type="entry name" value="MITOCHONDRIAL INNER MEMBRANE PROTEASE ATP23 HOMOLOG"/>
    <property type="match status" value="1"/>
</dbReference>
<evidence type="ECO:0000256" key="1">
    <source>
        <dbReference type="ARBA" id="ARBA00004137"/>
    </source>
</evidence>
<keyword evidence="10" id="KW-1185">Reference proteome</keyword>
<comment type="similarity">
    <text evidence="2 8">Belongs to the peptidase M76 family.</text>
</comment>
<dbReference type="EC" id="3.4.24.-" evidence="8"/>
<evidence type="ECO:0000256" key="7">
    <source>
        <dbReference type="ARBA" id="ARBA00023049"/>
    </source>
</evidence>
<keyword evidence="8" id="KW-0472">Membrane</keyword>
<evidence type="ECO:0000313" key="10">
    <source>
        <dbReference type="Proteomes" id="UP000095009"/>
    </source>
</evidence>
<evidence type="ECO:0000313" key="9">
    <source>
        <dbReference type="EMBL" id="ODQ65264.1"/>
    </source>
</evidence>
<accession>A0A1E3PJ86</accession>
<dbReference type="InterPro" id="IPR019165">
    <property type="entry name" value="Peptidase_M76_ATP23"/>
</dbReference>
<dbReference type="OrthoDB" id="285308at2759"/>
<keyword evidence="8" id="KW-0496">Mitochondrion</keyword>